<reference evidence="2" key="1">
    <citation type="journal article" date="2013" name="Proc. Natl. Acad. Sci. U.S.A.">
        <title>Genome structure and metabolic features in the red seaweed Chondrus crispus shed light on evolution of the Archaeplastida.</title>
        <authorList>
            <person name="Collen J."/>
            <person name="Porcel B."/>
            <person name="Carre W."/>
            <person name="Ball S.G."/>
            <person name="Chaparro C."/>
            <person name="Tonon T."/>
            <person name="Barbeyron T."/>
            <person name="Michel G."/>
            <person name="Noel B."/>
            <person name="Valentin K."/>
            <person name="Elias M."/>
            <person name="Artiguenave F."/>
            <person name="Arun A."/>
            <person name="Aury J.M."/>
            <person name="Barbosa-Neto J.F."/>
            <person name="Bothwell J.H."/>
            <person name="Bouget F.Y."/>
            <person name="Brillet L."/>
            <person name="Cabello-Hurtado F."/>
            <person name="Capella-Gutierrez S."/>
            <person name="Charrier B."/>
            <person name="Cladiere L."/>
            <person name="Cock J.M."/>
            <person name="Coelho S.M."/>
            <person name="Colleoni C."/>
            <person name="Czjzek M."/>
            <person name="Da Silva C."/>
            <person name="Delage L."/>
            <person name="Denoeud F."/>
            <person name="Deschamps P."/>
            <person name="Dittami S.M."/>
            <person name="Gabaldon T."/>
            <person name="Gachon C.M."/>
            <person name="Groisillier A."/>
            <person name="Herve C."/>
            <person name="Jabbari K."/>
            <person name="Katinka M."/>
            <person name="Kloareg B."/>
            <person name="Kowalczyk N."/>
            <person name="Labadie K."/>
            <person name="Leblanc C."/>
            <person name="Lopez P.J."/>
            <person name="McLachlan D.H."/>
            <person name="Meslet-Cladiere L."/>
            <person name="Moustafa A."/>
            <person name="Nehr Z."/>
            <person name="Nyvall Collen P."/>
            <person name="Panaud O."/>
            <person name="Partensky F."/>
            <person name="Poulain J."/>
            <person name="Rensing S.A."/>
            <person name="Rousvoal S."/>
            <person name="Samson G."/>
            <person name="Symeonidi A."/>
            <person name="Weissenbach J."/>
            <person name="Zambounis A."/>
            <person name="Wincker P."/>
            <person name="Boyen C."/>
        </authorList>
    </citation>
    <scope>NUCLEOTIDE SEQUENCE [LARGE SCALE GENOMIC DNA]</scope>
    <source>
        <strain evidence="2">cv. Stackhouse</strain>
    </source>
</reference>
<keyword evidence="2" id="KW-1185">Reference proteome</keyword>
<dbReference type="AlphaFoldDB" id="R7QPG6"/>
<evidence type="ECO:0000313" key="1">
    <source>
        <dbReference type="EMBL" id="CDF39381.1"/>
    </source>
</evidence>
<protein>
    <submittedName>
        <fullName evidence="1">Uncharacterized protein</fullName>
    </submittedName>
</protein>
<accession>R7QPG6</accession>
<evidence type="ECO:0000313" key="2">
    <source>
        <dbReference type="Proteomes" id="UP000012073"/>
    </source>
</evidence>
<dbReference type="RefSeq" id="XP_005719292.1">
    <property type="nucleotide sequence ID" value="XM_005719235.1"/>
</dbReference>
<sequence>MNISIFFLTRGQLTADALHNLFSSTSSPTPSIPSLSHS</sequence>
<dbReference type="Proteomes" id="UP000012073">
    <property type="component" value="Unassembled WGS sequence"/>
</dbReference>
<organism evidence="1 2">
    <name type="scientific">Chondrus crispus</name>
    <name type="common">Carrageen Irish moss</name>
    <name type="synonym">Polymorpha crispa</name>
    <dbReference type="NCBI Taxonomy" id="2769"/>
    <lineage>
        <taxon>Eukaryota</taxon>
        <taxon>Rhodophyta</taxon>
        <taxon>Florideophyceae</taxon>
        <taxon>Rhodymeniophycidae</taxon>
        <taxon>Gigartinales</taxon>
        <taxon>Gigartinaceae</taxon>
        <taxon>Chondrus</taxon>
    </lineage>
</organism>
<gene>
    <name evidence="1" type="ORF">CHC_T00000244001</name>
</gene>
<dbReference type="EMBL" id="HG002024">
    <property type="protein sequence ID" value="CDF39381.1"/>
    <property type="molecule type" value="Genomic_DNA"/>
</dbReference>
<dbReference type="Gramene" id="CDF39381">
    <property type="protein sequence ID" value="CDF39381"/>
    <property type="gene ID" value="CHC_T00000244001"/>
</dbReference>
<name>R7QPG6_CHOCR</name>
<dbReference type="KEGG" id="ccp:CHC_T00000244001"/>
<dbReference type="GeneID" id="17327009"/>
<proteinExistence type="predicted"/>